<reference evidence="8 9" key="1">
    <citation type="submission" date="2019-04" db="EMBL/GenBank/DDBJ databases">
        <title>Sphingobacterium olei sp. nov., isolated from oil-contaminated soil.</title>
        <authorList>
            <person name="Liu B."/>
        </authorList>
    </citation>
    <scope>NUCLEOTIDE SEQUENCE [LARGE SCALE GENOMIC DNA]</scope>
    <source>
        <strain evidence="8 9">HAL-9</strain>
    </source>
</reference>
<proteinExistence type="inferred from homology"/>
<dbReference type="InterPro" id="IPR033985">
    <property type="entry name" value="SusD-like_N"/>
</dbReference>
<keyword evidence="5" id="KW-0998">Cell outer membrane</keyword>
<evidence type="ECO:0000313" key="9">
    <source>
        <dbReference type="Proteomes" id="UP000306808"/>
    </source>
</evidence>
<dbReference type="Pfam" id="PF14322">
    <property type="entry name" value="SusD-like_3"/>
    <property type="match status" value="1"/>
</dbReference>
<dbReference type="Proteomes" id="UP000306808">
    <property type="component" value="Unassembled WGS sequence"/>
</dbReference>
<evidence type="ECO:0000256" key="1">
    <source>
        <dbReference type="ARBA" id="ARBA00004442"/>
    </source>
</evidence>
<feature type="domain" description="RagB/SusD" evidence="6">
    <location>
        <begin position="334"/>
        <end position="486"/>
    </location>
</feature>
<keyword evidence="9" id="KW-1185">Reference proteome</keyword>
<organism evidence="8 9">
    <name type="scientific">Sphingobacterium olei</name>
    <dbReference type="NCBI Taxonomy" id="2571155"/>
    <lineage>
        <taxon>Bacteria</taxon>
        <taxon>Pseudomonadati</taxon>
        <taxon>Bacteroidota</taxon>
        <taxon>Sphingobacteriia</taxon>
        <taxon>Sphingobacteriales</taxon>
        <taxon>Sphingobacteriaceae</taxon>
        <taxon>Sphingobacterium</taxon>
    </lineage>
</organism>
<dbReference type="EMBL" id="SUME01000003">
    <property type="protein sequence ID" value="TJZ61087.1"/>
    <property type="molecule type" value="Genomic_DNA"/>
</dbReference>
<evidence type="ECO:0000259" key="6">
    <source>
        <dbReference type="Pfam" id="PF07980"/>
    </source>
</evidence>
<keyword evidence="3" id="KW-0732">Signal</keyword>
<dbReference type="CDD" id="cd08977">
    <property type="entry name" value="SusD"/>
    <property type="match status" value="1"/>
</dbReference>
<evidence type="ECO:0000256" key="2">
    <source>
        <dbReference type="ARBA" id="ARBA00006275"/>
    </source>
</evidence>
<dbReference type="GO" id="GO:0009279">
    <property type="term" value="C:cell outer membrane"/>
    <property type="evidence" value="ECO:0007669"/>
    <property type="project" value="UniProtKB-SubCell"/>
</dbReference>
<comment type="caution">
    <text evidence="8">The sequence shown here is derived from an EMBL/GenBank/DDBJ whole genome shotgun (WGS) entry which is preliminary data.</text>
</comment>
<dbReference type="InterPro" id="IPR012944">
    <property type="entry name" value="SusD_RagB_dom"/>
</dbReference>
<evidence type="ECO:0000256" key="5">
    <source>
        <dbReference type="ARBA" id="ARBA00023237"/>
    </source>
</evidence>
<evidence type="ECO:0000256" key="3">
    <source>
        <dbReference type="ARBA" id="ARBA00022729"/>
    </source>
</evidence>
<dbReference type="AlphaFoldDB" id="A0A4U0P1F9"/>
<comment type="subcellular location">
    <subcellularLocation>
        <location evidence="1">Cell outer membrane</location>
    </subcellularLocation>
</comment>
<gene>
    <name evidence="8" type="ORF">FAZ15_07705</name>
</gene>
<dbReference type="InterPro" id="IPR011990">
    <property type="entry name" value="TPR-like_helical_dom_sf"/>
</dbReference>
<protein>
    <submittedName>
        <fullName evidence="8">RagB/SusD family nutrient uptake outer membrane protein</fullName>
    </submittedName>
</protein>
<evidence type="ECO:0000313" key="8">
    <source>
        <dbReference type="EMBL" id="TJZ61087.1"/>
    </source>
</evidence>
<sequence length="489" mass="55155">MNGKNILIGFIALATLFSCSKLEEKPDSILVSEQFYLNEEQAISAVTGTYRKLYESGQSLYNSLFQIGVEMATDDYEAGPRARNAHVRAISGLTHDPSNDRMEQLWKQSYDAINASNLNIKNISEMTEGQITSTVRVRLVNEAKFLRALHYFNLVRWFGDVPLVTEPVSVLSPEQLYVSKASEEDVYTQIVTDLSDAESLPNYLEYGDKDKGRASRGSAKSLLAKVYLTQKKWELARAKAKDVIDNEKYDLFEDFVDVFAVDKKNGKEHIFSAQFQGNSGYHGNSLASRSAPADIPGINGDYADALHVEGGLYESFEVQDERLPITFTVGKVSPTNNQYYALSTPQFNKYYDESVIGNQSQSSKNLPIIRYAEILLIYAEADNELTSVPSNSAIESLNKVRGRANAALHVGAGSKDVFRELVFEERRKELVFEYQRWFDLARRGAEYYVTKLRAAGKTQAAARHIHFPTPQRELNLNPNLKQHPDWVNY</sequence>
<evidence type="ECO:0000259" key="7">
    <source>
        <dbReference type="Pfam" id="PF14322"/>
    </source>
</evidence>
<dbReference type="PROSITE" id="PS51257">
    <property type="entry name" value="PROKAR_LIPOPROTEIN"/>
    <property type="match status" value="1"/>
</dbReference>
<dbReference type="Gene3D" id="1.25.40.390">
    <property type="match status" value="1"/>
</dbReference>
<dbReference type="Pfam" id="PF07980">
    <property type="entry name" value="SusD_RagB"/>
    <property type="match status" value="1"/>
</dbReference>
<dbReference type="RefSeq" id="WP_136900746.1">
    <property type="nucleotide sequence ID" value="NZ_SUME01000003.1"/>
</dbReference>
<feature type="domain" description="SusD-like N-terminal" evidence="7">
    <location>
        <begin position="22"/>
        <end position="228"/>
    </location>
</feature>
<name>A0A4U0P1F9_9SPHI</name>
<evidence type="ECO:0000256" key="4">
    <source>
        <dbReference type="ARBA" id="ARBA00023136"/>
    </source>
</evidence>
<dbReference type="OrthoDB" id="5694214at2"/>
<accession>A0A4U0P1F9</accession>
<comment type="similarity">
    <text evidence="2">Belongs to the SusD family.</text>
</comment>
<keyword evidence="4" id="KW-0472">Membrane</keyword>
<dbReference type="SUPFAM" id="SSF48452">
    <property type="entry name" value="TPR-like"/>
    <property type="match status" value="1"/>
</dbReference>